<keyword evidence="3" id="KW-0274">FAD</keyword>
<accession>C0EAG7</accession>
<dbReference type="Gene3D" id="3.30.390.30">
    <property type="match status" value="1"/>
</dbReference>
<dbReference type="InterPro" id="IPR023753">
    <property type="entry name" value="FAD/NAD-binding_dom"/>
</dbReference>
<evidence type="ECO:0000313" key="6">
    <source>
        <dbReference type="Proteomes" id="UP000003340"/>
    </source>
</evidence>
<proteinExistence type="predicted"/>
<dbReference type="InterPro" id="IPR036188">
    <property type="entry name" value="FAD/NAD-bd_sf"/>
</dbReference>
<dbReference type="HOGENOM" id="CLU_003291_4_4_9"/>
<keyword evidence="6" id="KW-1185">Reference proteome</keyword>
<dbReference type="AlphaFoldDB" id="C0EAG7"/>
<feature type="domain" description="FAD/NAD(P)-binding" evidence="4">
    <location>
        <begin position="5"/>
        <end position="298"/>
    </location>
</feature>
<name>C0EAG7_9FIRM</name>
<reference evidence="5 6" key="2">
    <citation type="submission" date="2009-02" db="EMBL/GenBank/DDBJ databases">
        <title>Draft genome sequence of Clostridium methylpentosum (DSM 5476).</title>
        <authorList>
            <person name="Sudarsanam P."/>
            <person name="Ley R."/>
            <person name="Guruge J."/>
            <person name="Turnbaugh P.J."/>
            <person name="Mahowald M."/>
            <person name="Liep D."/>
            <person name="Gordon J."/>
        </authorList>
    </citation>
    <scope>NUCLEOTIDE SEQUENCE [LARGE SCALE GENOMIC DNA]</scope>
    <source>
        <strain evidence="5 6">DSM 5476</strain>
    </source>
</reference>
<dbReference type="SUPFAM" id="SSF51905">
    <property type="entry name" value="FAD/NAD(P)-binding domain"/>
    <property type="match status" value="2"/>
</dbReference>
<comment type="caution">
    <text evidence="5">The sequence shown here is derived from an EMBL/GenBank/DDBJ whole genome shotgun (WGS) entry which is preliminary data.</text>
</comment>
<organism evidence="5 6">
    <name type="scientific">[Clostridium] methylpentosum DSM 5476</name>
    <dbReference type="NCBI Taxonomy" id="537013"/>
    <lineage>
        <taxon>Bacteria</taxon>
        <taxon>Bacillati</taxon>
        <taxon>Bacillota</taxon>
        <taxon>Clostridia</taxon>
        <taxon>Eubacteriales</taxon>
        <taxon>Oscillospiraceae</taxon>
        <taxon>Oscillospiraceae incertae sedis</taxon>
    </lineage>
</organism>
<gene>
    <name evidence="5" type="ORF">CLOSTMETH_00822</name>
</gene>
<dbReference type="InterPro" id="IPR050260">
    <property type="entry name" value="FAD-bd_OxRdtase"/>
</dbReference>
<dbReference type="GO" id="GO:0016491">
    <property type="term" value="F:oxidoreductase activity"/>
    <property type="evidence" value="ECO:0007669"/>
    <property type="project" value="InterPro"/>
</dbReference>
<dbReference type="PANTHER" id="PTHR43429">
    <property type="entry name" value="PYRIDINE NUCLEOTIDE-DISULFIDE OXIDOREDUCTASE DOMAIN-CONTAINING"/>
    <property type="match status" value="1"/>
</dbReference>
<dbReference type="Proteomes" id="UP000003340">
    <property type="component" value="Unassembled WGS sequence"/>
</dbReference>
<dbReference type="eggNOG" id="COG1251">
    <property type="taxonomic scope" value="Bacteria"/>
</dbReference>
<dbReference type="Pfam" id="PF07992">
    <property type="entry name" value="Pyr_redox_2"/>
    <property type="match status" value="1"/>
</dbReference>
<evidence type="ECO:0000259" key="4">
    <source>
        <dbReference type="Pfam" id="PF07992"/>
    </source>
</evidence>
<evidence type="ECO:0000313" key="5">
    <source>
        <dbReference type="EMBL" id="EEG31512.1"/>
    </source>
</evidence>
<dbReference type="EMBL" id="ACEC01000032">
    <property type="protein sequence ID" value="EEG31512.1"/>
    <property type="molecule type" value="Genomic_DNA"/>
</dbReference>
<keyword evidence="2" id="KW-0285">Flavoprotein</keyword>
<evidence type="ECO:0000256" key="1">
    <source>
        <dbReference type="ARBA" id="ARBA00001974"/>
    </source>
</evidence>
<reference evidence="5 6" key="1">
    <citation type="submission" date="2009-01" db="EMBL/GenBank/DDBJ databases">
        <authorList>
            <person name="Fulton L."/>
            <person name="Clifton S."/>
            <person name="Fulton B."/>
            <person name="Xu J."/>
            <person name="Minx P."/>
            <person name="Pepin K.H."/>
            <person name="Johnson M."/>
            <person name="Bhonagiri V."/>
            <person name="Nash W.E."/>
            <person name="Mardis E.R."/>
            <person name="Wilson R.K."/>
        </authorList>
    </citation>
    <scope>NUCLEOTIDE SEQUENCE [LARGE SCALE GENOMIC DNA]</scope>
    <source>
        <strain evidence="5 6">DSM 5476</strain>
    </source>
</reference>
<dbReference type="PRINTS" id="PR00368">
    <property type="entry name" value="FADPNR"/>
</dbReference>
<evidence type="ECO:0000256" key="2">
    <source>
        <dbReference type="ARBA" id="ARBA00022630"/>
    </source>
</evidence>
<dbReference type="PRINTS" id="PR00411">
    <property type="entry name" value="PNDRDTASEI"/>
</dbReference>
<dbReference type="PANTHER" id="PTHR43429:SF3">
    <property type="entry name" value="NITRITE REDUCTASE [NAD(P)H]"/>
    <property type="match status" value="1"/>
</dbReference>
<dbReference type="InterPro" id="IPR016156">
    <property type="entry name" value="FAD/NAD-linked_Rdtase_dimer_sf"/>
</dbReference>
<comment type="cofactor">
    <cofactor evidence="1">
        <name>FAD</name>
        <dbReference type="ChEBI" id="CHEBI:57692"/>
    </cofactor>
</comment>
<dbReference type="STRING" id="537013.CLOSTMETH_00822"/>
<dbReference type="Gene3D" id="3.50.50.60">
    <property type="entry name" value="FAD/NAD(P)-binding domain"/>
    <property type="match status" value="2"/>
</dbReference>
<protein>
    <submittedName>
        <fullName evidence="5">Pyridine nucleotide-disulfide oxidoreductase</fullName>
    </submittedName>
</protein>
<sequence>MIGMNYVIIGNSAGAIGCIEGIRQMDQEGSITLISDEPHHTYSRPLISYLLYGKTDEQRMKYRPDSFYEHNRVKTKLGRTVVKIGKESKQLLLDNDEIVPYDKLLVATGSRPFIPPMEGLDQVKKQFTFMTLDDAKALEAAISPKSRVLIVGAGLIGLKCAEGICDKVGSITVVDLADRILPSILDIPGSRMVQRHIEGQGIEFHLSDSVQRFEPGKAHLKSGKTLEFDVLVLAVGVRPNTSLIQSIGGEVGRGILTDDRCATSLPDIYAAGDCTESFDITTGQMRVLALLPNAYMQGECAGIIMAGGEKRYDHAMAMNAIGFFGLHIITAGSYEGEDFVAQGKESYKRLFTKDNRLIGYILIGCIERAGIYTALIREQTPLDSIDFELVREKPQLMAYTKKKRDKILGGAQVC</sequence>
<evidence type="ECO:0000256" key="3">
    <source>
        <dbReference type="ARBA" id="ARBA00022827"/>
    </source>
</evidence>